<evidence type="ECO:0008006" key="3">
    <source>
        <dbReference type="Google" id="ProtNLM"/>
    </source>
</evidence>
<evidence type="ECO:0000313" key="2">
    <source>
        <dbReference type="Proteomes" id="UP000004121"/>
    </source>
</evidence>
<dbReference type="RefSeq" id="WP_007157101.1">
    <property type="nucleotide sequence ID" value="NZ_GG668534.1"/>
</dbReference>
<sequence length="54" mass="6457">MATYCRDIAEDEEFEKTKTMLRLMRELKEGRCSGEEEGYLSAEDVRAYFRSKRK</sequence>
<dbReference type="AlphaFoldDB" id="C2KZN6"/>
<comment type="caution">
    <text evidence="1">The sequence shown here is derived from an EMBL/GenBank/DDBJ whole genome shotgun (WGS) entry which is preliminary data.</text>
</comment>
<protein>
    <recommendedName>
        <fullName evidence="3">Toxin-antitoxin system, antitoxin component, ribbon-helix-helix domain protein</fullName>
    </recommendedName>
</protein>
<organism evidence="1 2">
    <name type="scientific">Oribacterium sinus F0268</name>
    <dbReference type="NCBI Taxonomy" id="585501"/>
    <lineage>
        <taxon>Bacteria</taxon>
        <taxon>Bacillati</taxon>
        <taxon>Bacillota</taxon>
        <taxon>Clostridia</taxon>
        <taxon>Lachnospirales</taxon>
        <taxon>Lachnospiraceae</taxon>
        <taxon>Oribacterium</taxon>
    </lineage>
</organism>
<dbReference type="HOGENOM" id="CLU_3045993_0_0_9"/>
<evidence type="ECO:0000313" key="1">
    <source>
        <dbReference type="EMBL" id="EEJ50763.1"/>
    </source>
</evidence>
<proteinExistence type="predicted"/>
<gene>
    <name evidence="1" type="ORF">HMPREF6123_1955</name>
</gene>
<reference evidence="1 2" key="1">
    <citation type="submission" date="2009-04" db="EMBL/GenBank/DDBJ databases">
        <authorList>
            <person name="Qin X."/>
            <person name="Bachman B."/>
            <person name="Battles P."/>
            <person name="Bell A."/>
            <person name="Bess C."/>
            <person name="Bickham C."/>
            <person name="Chaboub L."/>
            <person name="Chen D."/>
            <person name="Coyle M."/>
            <person name="Deiros D.R."/>
            <person name="Dinh H."/>
            <person name="Forbes L."/>
            <person name="Fowler G."/>
            <person name="Francisco L."/>
            <person name="Fu Q."/>
            <person name="Gubbala S."/>
            <person name="Hale W."/>
            <person name="Han Y."/>
            <person name="Hemphill L."/>
            <person name="Highlander S.K."/>
            <person name="Hirani K."/>
            <person name="Hogues M."/>
            <person name="Jackson L."/>
            <person name="Jakkamsetti A."/>
            <person name="Javaid M."/>
            <person name="Jiang H."/>
            <person name="Korchina V."/>
            <person name="Kovar C."/>
            <person name="Lara F."/>
            <person name="Lee S."/>
            <person name="Mata R."/>
            <person name="Mathew T."/>
            <person name="Moen C."/>
            <person name="Morales K."/>
            <person name="Munidasa M."/>
            <person name="Nazareth L."/>
            <person name="Ngo R."/>
            <person name="Nguyen L."/>
            <person name="Okwuonu G."/>
            <person name="Ongeri F."/>
            <person name="Patil S."/>
            <person name="Petrosino J."/>
            <person name="Pham C."/>
            <person name="Pham P."/>
            <person name="Pu L.-L."/>
            <person name="Puazo M."/>
            <person name="Raj R."/>
            <person name="Reid J."/>
            <person name="Rouhana J."/>
            <person name="Saada N."/>
            <person name="Shang Y."/>
            <person name="Simmons D."/>
            <person name="Thornton R."/>
            <person name="Warren J."/>
            <person name="Weissenberger G."/>
            <person name="Zhang J."/>
            <person name="Zhang L."/>
            <person name="Zhou C."/>
            <person name="Zhu D."/>
            <person name="Muzny D."/>
            <person name="Worley K."/>
            <person name="Gibbs R."/>
        </authorList>
    </citation>
    <scope>NUCLEOTIDE SEQUENCE [LARGE SCALE GENOMIC DNA]</scope>
    <source>
        <strain evidence="1 2">F0268</strain>
    </source>
</reference>
<dbReference type="EMBL" id="ACKX01000192">
    <property type="protein sequence ID" value="EEJ50763.1"/>
    <property type="molecule type" value="Genomic_DNA"/>
</dbReference>
<dbReference type="OrthoDB" id="9795585at2"/>
<accession>C2KZN6</accession>
<dbReference type="STRING" id="585501.HMPREF6123_1955"/>
<dbReference type="InParanoid" id="C2KZN6"/>
<dbReference type="Proteomes" id="UP000004121">
    <property type="component" value="Unassembled WGS sequence"/>
</dbReference>
<keyword evidence="2" id="KW-1185">Reference proteome</keyword>
<name>C2KZN6_9FIRM</name>